<keyword evidence="1" id="KW-1133">Transmembrane helix</keyword>
<keyword evidence="1" id="KW-0812">Transmembrane</keyword>
<evidence type="ECO:0008006" key="4">
    <source>
        <dbReference type="Google" id="ProtNLM"/>
    </source>
</evidence>
<dbReference type="EMBL" id="WMFL01000080">
    <property type="protein sequence ID" value="NJI02830.1"/>
    <property type="molecule type" value="Genomic_DNA"/>
</dbReference>
<keyword evidence="1" id="KW-0472">Membrane</keyword>
<dbReference type="AlphaFoldDB" id="A0AAW9YXZ5"/>
<dbReference type="Proteomes" id="UP000646308">
    <property type="component" value="Unassembled WGS sequence"/>
</dbReference>
<evidence type="ECO:0000256" key="1">
    <source>
        <dbReference type="SAM" id="Phobius"/>
    </source>
</evidence>
<evidence type="ECO:0000313" key="3">
    <source>
        <dbReference type="Proteomes" id="UP000646308"/>
    </source>
</evidence>
<protein>
    <recommendedName>
        <fullName evidence="4">Phage protein</fullName>
    </recommendedName>
</protein>
<evidence type="ECO:0000313" key="2">
    <source>
        <dbReference type="EMBL" id="NJI02830.1"/>
    </source>
</evidence>
<organism evidence="2 3">
    <name type="scientific">Staphylococcus agnetis</name>
    <dbReference type="NCBI Taxonomy" id="985762"/>
    <lineage>
        <taxon>Bacteria</taxon>
        <taxon>Bacillati</taxon>
        <taxon>Bacillota</taxon>
        <taxon>Bacilli</taxon>
        <taxon>Bacillales</taxon>
        <taxon>Staphylococcaceae</taxon>
        <taxon>Staphylococcus</taxon>
    </lineage>
</organism>
<comment type="caution">
    <text evidence="2">The sequence shown here is derived from an EMBL/GenBank/DDBJ whole genome shotgun (WGS) entry which is preliminary data.</text>
</comment>
<proteinExistence type="predicted"/>
<gene>
    <name evidence="2" type="ORF">GLV84_08325</name>
</gene>
<dbReference type="GeneID" id="57690996"/>
<reference evidence="2" key="1">
    <citation type="submission" date="2019-11" db="EMBL/GenBank/DDBJ databases">
        <title>Whole genome comparisons of Staphylococcus agnetis isolates from cattle and chickens.</title>
        <authorList>
            <person name="Rhoads D."/>
            <person name="Shwani A."/>
            <person name="Adkins P."/>
            <person name="Calcutt M."/>
            <person name="Middleton J."/>
        </authorList>
    </citation>
    <scope>NUCLEOTIDE SEQUENCE</scope>
    <source>
        <strain evidence="2">1387</strain>
    </source>
</reference>
<sequence>MELESTAIIISIFTAILSLLSLSIVYFNRLDNVRPKILVMYRDQRDDQGRVKREWIEVKNLGKAPAIITKVKVHCVLDILTFNEEIEFINTIERAKSHYLSLENVLNNRCKNKILQPEHSIIIDLRMVALCEYGTVNKLKYLDQFDKYRVNLNSSKHDISIKVEYTSSIVKVLGKNRFSTTNKAIIK</sequence>
<name>A0AAW9YXZ5_9STAP</name>
<accession>A0AAW9YXZ5</accession>
<dbReference type="RefSeq" id="WP_165805044.1">
    <property type="nucleotide sequence ID" value="NZ_CP045927.1"/>
</dbReference>
<feature type="transmembrane region" description="Helical" evidence="1">
    <location>
        <begin position="6"/>
        <end position="27"/>
    </location>
</feature>